<dbReference type="OrthoDB" id="2997776at2759"/>
<dbReference type="AlphaFoldDB" id="A0A136J886"/>
<proteinExistence type="predicted"/>
<organism evidence="1 2">
    <name type="scientific">Microdochium bolleyi</name>
    <dbReference type="NCBI Taxonomy" id="196109"/>
    <lineage>
        <taxon>Eukaryota</taxon>
        <taxon>Fungi</taxon>
        <taxon>Dikarya</taxon>
        <taxon>Ascomycota</taxon>
        <taxon>Pezizomycotina</taxon>
        <taxon>Sordariomycetes</taxon>
        <taxon>Xylariomycetidae</taxon>
        <taxon>Xylariales</taxon>
        <taxon>Microdochiaceae</taxon>
        <taxon>Microdochium</taxon>
    </lineage>
</organism>
<reference evidence="2" key="1">
    <citation type="submission" date="2016-02" db="EMBL/GenBank/DDBJ databases">
        <title>Draft genome sequence of Microdochium bolleyi, a fungal endophyte of beachgrass.</title>
        <authorList>
            <consortium name="DOE Joint Genome Institute"/>
            <person name="David A.S."/>
            <person name="May G."/>
            <person name="Haridas S."/>
            <person name="Lim J."/>
            <person name="Wang M."/>
            <person name="Labutti K."/>
            <person name="Lipzen A."/>
            <person name="Barry K."/>
            <person name="Grigoriev I.V."/>
        </authorList>
    </citation>
    <scope>NUCLEOTIDE SEQUENCE [LARGE SCALE GENOMIC DNA]</scope>
    <source>
        <strain evidence="2">J235TASD1</strain>
    </source>
</reference>
<dbReference type="EMBL" id="KQ964248">
    <property type="protein sequence ID" value="KXJ93387.1"/>
    <property type="molecule type" value="Genomic_DNA"/>
</dbReference>
<name>A0A136J886_9PEZI</name>
<dbReference type="Proteomes" id="UP000070501">
    <property type="component" value="Unassembled WGS sequence"/>
</dbReference>
<dbReference type="InParanoid" id="A0A136J886"/>
<gene>
    <name evidence="1" type="ORF">Micbo1qcDRAFT_161402</name>
</gene>
<sequence length="367" mass="41534">MPRVWLNVRRVSRFLKAATELAFCDRHLRNTEIIFRDYGCQLLQSQARVAAQEEGLGNALEGAGRPLHLKFVLEFHGLSHDRMRAIFRRKAVDSETGKLWLQAQGCSLADLMDARWREISQAQCRAGSEQGRDPLLTPPFSHAPTSTAYVITTRRVANDTALPGFQMHHEQGSQDDDTSTSDQVSVLWQPMLSQLFGEEEYIKWAKKVDYQHSAMRKNLDSISALVRTGELPLDEFFKLMSDYTSKNSRKVLDTVRRERLRRQAARVAGAAGTLTPLGCSAGHLDIVERARESVFWAEFTDEWRFAGSEENEGNFYDGTGRLFQGNTELNKPEDDAAVQAKMEECEVPGASWYAGSDCSEDDDEMEW</sequence>
<protein>
    <submittedName>
        <fullName evidence="1">Uncharacterized protein</fullName>
    </submittedName>
</protein>
<dbReference type="STRING" id="196109.A0A136J886"/>
<evidence type="ECO:0000313" key="1">
    <source>
        <dbReference type="EMBL" id="KXJ93387.1"/>
    </source>
</evidence>
<accession>A0A136J886</accession>
<evidence type="ECO:0000313" key="2">
    <source>
        <dbReference type="Proteomes" id="UP000070501"/>
    </source>
</evidence>
<keyword evidence="2" id="KW-1185">Reference proteome</keyword>